<proteinExistence type="predicted"/>
<evidence type="ECO:0000313" key="4">
    <source>
        <dbReference type="Proteomes" id="UP000594263"/>
    </source>
</evidence>
<dbReference type="NCBIfam" id="TIGR00756">
    <property type="entry name" value="PPR"/>
    <property type="match status" value="4"/>
</dbReference>
<feature type="repeat" description="PPR" evidence="2">
    <location>
        <begin position="438"/>
        <end position="472"/>
    </location>
</feature>
<dbReference type="PANTHER" id="PTHR47926:SF347">
    <property type="entry name" value="PENTATRICOPEPTIDE REPEAT-CONTAINING PROTEIN"/>
    <property type="match status" value="1"/>
</dbReference>
<evidence type="ECO:0000256" key="2">
    <source>
        <dbReference type="PROSITE-ProRule" id="PRU00708"/>
    </source>
</evidence>
<evidence type="ECO:0000313" key="3">
    <source>
        <dbReference type="EnsemblPlants" id="Kaladp0080s0067.1.v1.1"/>
    </source>
</evidence>
<dbReference type="GO" id="GO:0009451">
    <property type="term" value="P:RNA modification"/>
    <property type="evidence" value="ECO:0007669"/>
    <property type="project" value="InterPro"/>
</dbReference>
<dbReference type="EnsemblPlants" id="Kaladp0080s0067.1.v1.1">
    <property type="protein sequence ID" value="Kaladp0080s0067.1.v1.1"/>
    <property type="gene ID" value="Kaladp0080s0067.v1.1"/>
</dbReference>
<feature type="repeat" description="PPR" evidence="2">
    <location>
        <begin position="233"/>
        <end position="267"/>
    </location>
</feature>
<evidence type="ECO:0008006" key="5">
    <source>
        <dbReference type="Google" id="ProtNLM"/>
    </source>
</evidence>
<dbReference type="InterPro" id="IPR002885">
    <property type="entry name" value="PPR_rpt"/>
</dbReference>
<feature type="repeat" description="PPR" evidence="2">
    <location>
        <begin position="336"/>
        <end position="370"/>
    </location>
</feature>
<dbReference type="OMA" id="DVYTYCS"/>
<reference evidence="3" key="1">
    <citation type="submission" date="2021-01" db="UniProtKB">
        <authorList>
            <consortium name="EnsemblPlants"/>
        </authorList>
    </citation>
    <scope>IDENTIFICATION</scope>
</reference>
<dbReference type="GO" id="GO:0003723">
    <property type="term" value="F:RNA binding"/>
    <property type="evidence" value="ECO:0007669"/>
    <property type="project" value="InterPro"/>
</dbReference>
<dbReference type="Gramene" id="Kaladp0080s0067.1.v1.1">
    <property type="protein sequence ID" value="Kaladp0080s0067.1.v1.1"/>
    <property type="gene ID" value="Kaladp0080s0067.v1.1"/>
</dbReference>
<dbReference type="PROSITE" id="PS51375">
    <property type="entry name" value="PPR"/>
    <property type="match status" value="4"/>
</dbReference>
<dbReference type="AlphaFoldDB" id="A0A7N0UQE5"/>
<protein>
    <recommendedName>
        <fullName evidence="5">Pentatricopeptide repeat-containing protein</fullName>
    </recommendedName>
</protein>
<keyword evidence="4" id="KW-1185">Reference proteome</keyword>
<keyword evidence="1" id="KW-0677">Repeat</keyword>
<dbReference type="Gene3D" id="1.25.40.10">
    <property type="entry name" value="Tetratricopeptide repeat domain"/>
    <property type="match status" value="5"/>
</dbReference>
<sequence>MIPSLTLSAPQLCCTQPYSTPNKKDRAPVVNSPCETLQLKHGVTTGGCKQRLGVVEGSFRQIEARPLIALLKDCAENGWLEETKAVHGLVTKSQFVRDGDYVVLLNHLVQAYSKCSDFEAACEVFGRMVKKNIFSWTLMIVGSTENGCFLDGFGYFCQMLDRGVLPDAFVCSSVIQSCIGLDSIRLGEMVHAHVVVTGFTSHDFVSSSLLNMYAKLGKLEDAYQVFDFMGERNQVSWNSVISALTTNGLHKEAYSHYLMMTKEGVTANVYTLVSVLKSVGMLGDISVGREIHKSASELGFESDIHVGTALIDMYCKCSSSSDARSVFERCFADCQVNIPWNAMISGYLQCGLNQEALDLYVRMHRNNVQPDVYTYCSVFNIIANIKCLQYLKEVHSMVVKSGCTMTITSVCNAVADAYSKCGSLEDVKRVFRTTDVRDVVTWTTTITALCLNSEEDEAISIFSQMRAEGFTPNEFTFAGILVACARLCSFEYGQQVHALLLKTRMYTEKCVESALVDMYAKCGSMCDAKKTFEMIPNPDVVSWTAIISGYAQHGHAREALESGCSEDGLYLRRVMKKQGVRREPGCSWITVNGEVHKFYAGDRLHPQKSNIYNVLEKMKVTT</sequence>
<feature type="repeat" description="PPR" evidence="2">
    <location>
        <begin position="132"/>
        <end position="166"/>
    </location>
</feature>
<dbReference type="InterPro" id="IPR011990">
    <property type="entry name" value="TPR-like_helical_dom_sf"/>
</dbReference>
<dbReference type="InterPro" id="IPR046960">
    <property type="entry name" value="PPR_At4g14850-like_plant"/>
</dbReference>
<dbReference type="FunFam" id="1.25.40.10:FF:000344">
    <property type="entry name" value="Pentatricopeptide repeat-containing protein"/>
    <property type="match status" value="2"/>
</dbReference>
<dbReference type="Pfam" id="PF01535">
    <property type="entry name" value="PPR"/>
    <property type="match status" value="6"/>
</dbReference>
<dbReference type="PANTHER" id="PTHR47926">
    <property type="entry name" value="PENTATRICOPEPTIDE REPEAT-CONTAINING PROTEIN"/>
    <property type="match status" value="1"/>
</dbReference>
<accession>A0A7N0UQE5</accession>
<organism evidence="3 4">
    <name type="scientific">Kalanchoe fedtschenkoi</name>
    <name type="common">Lavender scallops</name>
    <name type="synonym">South American air plant</name>
    <dbReference type="NCBI Taxonomy" id="63787"/>
    <lineage>
        <taxon>Eukaryota</taxon>
        <taxon>Viridiplantae</taxon>
        <taxon>Streptophyta</taxon>
        <taxon>Embryophyta</taxon>
        <taxon>Tracheophyta</taxon>
        <taxon>Spermatophyta</taxon>
        <taxon>Magnoliopsida</taxon>
        <taxon>eudicotyledons</taxon>
        <taxon>Gunneridae</taxon>
        <taxon>Pentapetalae</taxon>
        <taxon>Saxifragales</taxon>
        <taxon>Crassulaceae</taxon>
        <taxon>Kalanchoe</taxon>
    </lineage>
</organism>
<evidence type="ECO:0000256" key="1">
    <source>
        <dbReference type="ARBA" id="ARBA00022737"/>
    </source>
</evidence>
<name>A0A7N0UQE5_KALFE</name>
<dbReference type="Pfam" id="PF13041">
    <property type="entry name" value="PPR_2"/>
    <property type="match status" value="3"/>
</dbReference>
<dbReference type="Proteomes" id="UP000594263">
    <property type="component" value="Unplaced"/>
</dbReference>